<accession>A0AAW2SF79</accession>
<dbReference type="InterPro" id="IPR043128">
    <property type="entry name" value="Rev_trsase/Diguanyl_cyclase"/>
</dbReference>
<dbReference type="PANTHER" id="PTHR33067">
    <property type="entry name" value="RNA-DIRECTED DNA POLYMERASE-RELATED"/>
    <property type="match status" value="1"/>
</dbReference>
<dbReference type="InterPro" id="IPR021109">
    <property type="entry name" value="Peptidase_aspartic_dom_sf"/>
</dbReference>
<reference evidence="3" key="2">
    <citation type="journal article" date="2024" name="Plant">
        <title>Genomic evolution and insights into agronomic trait innovations of Sesamum species.</title>
        <authorList>
            <person name="Miao H."/>
            <person name="Wang L."/>
            <person name="Qu L."/>
            <person name="Liu H."/>
            <person name="Sun Y."/>
            <person name="Le M."/>
            <person name="Wang Q."/>
            <person name="Wei S."/>
            <person name="Zheng Y."/>
            <person name="Lin W."/>
            <person name="Duan Y."/>
            <person name="Cao H."/>
            <person name="Xiong S."/>
            <person name="Wang X."/>
            <person name="Wei L."/>
            <person name="Li C."/>
            <person name="Ma Q."/>
            <person name="Ju M."/>
            <person name="Zhao R."/>
            <person name="Li G."/>
            <person name="Mu C."/>
            <person name="Tian Q."/>
            <person name="Mei H."/>
            <person name="Zhang T."/>
            <person name="Gao T."/>
            <person name="Zhang H."/>
        </authorList>
    </citation>
    <scope>NUCLEOTIDE SEQUENCE</scope>
    <source>
        <strain evidence="3">KEN8</strain>
    </source>
</reference>
<gene>
    <name evidence="3" type="ORF">Scaly_0479200</name>
</gene>
<dbReference type="SUPFAM" id="SSF56672">
    <property type="entry name" value="DNA/RNA polymerases"/>
    <property type="match status" value="1"/>
</dbReference>
<reference evidence="3" key="1">
    <citation type="submission" date="2020-06" db="EMBL/GenBank/DDBJ databases">
        <authorList>
            <person name="Li T."/>
            <person name="Hu X."/>
            <person name="Zhang T."/>
            <person name="Song X."/>
            <person name="Zhang H."/>
            <person name="Dai N."/>
            <person name="Sheng W."/>
            <person name="Hou X."/>
            <person name="Wei L."/>
        </authorList>
    </citation>
    <scope>NUCLEOTIDE SEQUENCE</scope>
    <source>
        <strain evidence="3">KEN8</strain>
        <tissue evidence="3">Leaf</tissue>
    </source>
</reference>
<organism evidence="3">
    <name type="scientific">Sesamum calycinum</name>
    <dbReference type="NCBI Taxonomy" id="2727403"/>
    <lineage>
        <taxon>Eukaryota</taxon>
        <taxon>Viridiplantae</taxon>
        <taxon>Streptophyta</taxon>
        <taxon>Embryophyta</taxon>
        <taxon>Tracheophyta</taxon>
        <taxon>Spermatophyta</taxon>
        <taxon>Magnoliopsida</taxon>
        <taxon>eudicotyledons</taxon>
        <taxon>Gunneridae</taxon>
        <taxon>Pentapetalae</taxon>
        <taxon>asterids</taxon>
        <taxon>lamiids</taxon>
        <taxon>Lamiales</taxon>
        <taxon>Pedaliaceae</taxon>
        <taxon>Sesamum</taxon>
    </lineage>
</organism>
<dbReference type="Gene3D" id="3.30.70.270">
    <property type="match status" value="1"/>
</dbReference>
<dbReference type="PANTHER" id="PTHR33067:SF15">
    <property type="entry name" value="RNA-DIRECTED DNA POLYMERASE"/>
    <property type="match status" value="1"/>
</dbReference>
<name>A0AAW2SF79_9LAMI</name>
<dbReference type="Gene3D" id="2.40.70.10">
    <property type="entry name" value="Acid Proteases"/>
    <property type="match status" value="1"/>
</dbReference>
<protein>
    <recommendedName>
        <fullName evidence="2">Reverse transcriptase/retrotransposon-derived protein RNase H-like domain-containing protein</fullName>
    </recommendedName>
</protein>
<evidence type="ECO:0000313" key="3">
    <source>
        <dbReference type="EMBL" id="KAL0391221.1"/>
    </source>
</evidence>
<evidence type="ECO:0000256" key="1">
    <source>
        <dbReference type="SAM" id="MobiDB-lite"/>
    </source>
</evidence>
<feature type="region of interest" description="Disordered" evidence="1">
    <location>
        <begin position="1"/>
        <end position="63"/>
    </location>
</feature>
<dbReference type="EMBL" id="JACGWM010000002">
    <property type="protein sequence ID" value="KAL0391221.1"/>
    <property type="molecule type" value="Genomic_DNA"/>
</dbReference>
<dbReference type="Pfam" id="PF17919">
    <property type="entry name" value="RT_RNaseH_2"/>
    <property type="match status" value="1"/>
</dbReference>
<proteinExistence type="predicted"/>
<evidence type="ECO:0000259" key="2">
    <source>
        <dbReference type="Pfam" id="PF17919"/>
    </source>
</evidence>
<comment type="caution">
    <text evidence="3">The sequence shown here is derived from an EMBL/GenBank/DDBJ whole genome shotgun (WGS) entry which is preliminary data.</text>
</comment>
<dbReference type="InterPro" id="IPR043502">
    <property type="entry name" value="DNA/RNA_pol_sf"/>
</dbReference>
<sequence length="348" mass="38880">MSQLASSVSKLESQGMLSSQTIVNPKQNASAIVLSSGKELQENTEENSAKRGQAQKKKPEKEVADRSIVYPEGVLEDVLVQVNKLVFPTDFYVLDMREDNSPTSTSILLGRPFLKTARMKIDVHSGENYTLPVIISSKLTTLEEEKLIRVLREFKEAIGWTITDIKGLSPSTCMHRILLEEGTKPSREAQRRVNPLMMEVVKKEILKLLDAGFYQILVALADQDKTMFTCPFGTFAYRIMPFGAMRPVPFKGVWILSVIHLEFLEDCSTTVHAITKDASFQFDDACAKAFDKLKESLSSAPVIRPPDWSQPFEIMCDSSNHAIGVVLGQKTGKDPHVIYYASQMLDNA</sequence>
<dbReference type="CDD" id="cd00303">
    <property type="entry name" value="retropepsin_like"/>
    <property type="match status" value="1"/>
</dbReference>
<dbReference type="AlphaFoldDB" id="A0AAW2SF79"/>
<dbReference type="Gene3D" id="3.10.10.10">
    <property type="entry name" value="HIV Type 1 Reverse Transcriptase, subunit A, domain 1"/>
    <property type="match status" value="2"/>
</dbReference>
<feature type="domain" description="Reverse transcriptase/retrotransposon-derived protein RNase H-like" evidence="2">
    <location>
        <begin position="283"/>
        <end position="347"/>
    </location>
</feature>
<feature type="compositionally biased region" description="Polar residues" evidence="1">
    <location>
        <begin position="1"/>
        <end position="30"/>
    </location>
</feature>
<dbReference type="InterPro" id="IPR041577">
    <property type="entry name" value="RT_RNaseH_2"/>
</dbReference>